<organism evidence="2 3">
    <name type="scientific">Durusdinium trenchii</name>
    <dbReference type="NCBI Taxonomy" id="1381693"/>
    <lineage>
        <taxon>Eukaryota</taxon>
        <taxon>Sar</taxon>
        <taxon>Alveolata</taxon>
        <taxon>Dinophyceae</taxon>
        <taxon>Suessiales</taxon>
        <taxon>Symbiodiniaceae</taxon>
        <taxon>Durusdinium</taxon>
    </lineage>
</organism>
<gene>
    <name evidence="2" type="ORF">CCMP2556_LOCUS51893</name>
</gene>
<sequence length="734" mass="80812">MVKTLDLIDEHMSSSCYMGLVGDCGLPLEVDSVIRATAVKQKIAQEKINVIGWVDLTKVGVLTQKDVNKFASWSEKLLAKNPIGSCVVLAWPLLASAAGCGALRADIRKLEDKLVQHRIELRPFFLPVDVSNLNGNREMPAGYQWNICVLDSTLPAKGTAHRASRGAEKVDKSDINRFCSSKLWSAQICGTAQAISEQDFIVPGVLTSAISSAEGRRNYTDVQETAQWLGGTDVPSKILEDLLKGVGCNETVVVNAILYDTALEKACLDKKIPTCSQSDKQQVFTSATKLMKQHLLQLWKQHDGPFVEKTPKYKPEVGEDEIPRTPEGPAFSLCRLVDGVLVLPRGCRQEWMTDAVRAPEWRKIVQAFDRHFSTPAAAKAPPQEYAGKIKGKFAWCPELTAYLVEPTPQADDDDGMPLYQLFLEASQDYSLATTDAFLTYGAGAWLTDSKADQLEVQPKAQKLIWRPNQVQFNHLRASNVASFFAVDQMKIGMTQVSPWLQDSQDDGRPGNEGTGLEDLFGDPSPKTIFRCQLSSENLAELLNPPPPVAQESNVKSLEELGGIDPYEAPSEETKIEDGGQPENGEVGETAKTIEIEKPASPNPAGPLAEQVSAHEAATASEADSGNAKKRKRSESEILKHRESSKAWHLKWEKKGVPRTTPPSEVAPSDALQPLKAISGDMQSVKNVFVKHWFEHYKDEVKDDSPTMRFKKASAAWMGSDIRAQIMAARTGRQY</sequence>
<evidence type="ECO:0000313" key="3">
    <source>
        <dbReference type="Proteomes" id="UP001642484"/>
    </source>
</evidence>
<protein>
    <submittedName>
        <fullName evidence="2">Uncharacterized protein</fullName>
    </submittedName>
</protein>
<feature type="region of interest" description="Disordered" evidence="1">
    <location>
        <begin position="498"/>
        <end position="523"/>
    </location>
</feature>
<dbReference type="Proteomes" id="UP001642484">
    <property type="component" value="Unassembled WGS sequence"/>
</dbReference>
<comment type="caution">
    <text evidence="2">The sequence shown here is derived from an EMBL/GenBank/DDBJ whole genome shotgun (WGS) entry which is preliminary data.</text>
</comment>
<proteinExistence type="predicted"/>
<evidence type="ECO:0000313" key="2">
    <source>
        <dbReference type="EMBL" id="CAK9111868.1"/>
    </source>
</evidence>
<feature type="region of interest" description="Disordered" evidence="1">
    <location>
        <begin position="563"/>
        <end position="644"/>
    </location>
</feature>
<feature type="compositionally biased region" description="Basic and acidic residues" evidence="1">
    <location>
        <begin position="633"/>
        <end position="644"/>
    </location>
</feature>
<accession>A0ABP0SHK8</accession>
<name>A0ABP0SHK8_9DINO</name>
<evidence type="ECO:0000256" key="1">
    <source>
        <dbReference type="SAM" id="MobiDB-lite"/>
    </source>
</evidence>
<keyword evidence="3" id="KW-1185">Reference proteome</keyword>
<dbReference type="EMBL" id="CAXAMN010027617">
    <property type="protein sequence ID" value="CAK9111868.1"/>
    <property type="molecule type" value="Genomic_DNA"/>
</dbReference>
<reference evidence="2 3" key="1">
    <citation type="submission" date="2024-02" db="EMBL/GenBank/DDBJ databases">
        <authorList>
            <person name="Chen Y."/>
            <person name="Shah S."/>
            <person name="Dougan E. K."/>
            <person name="Thang M."/>
            <person name="Chan C."/>
        </authorList>
    </citation>
    <scope>NUCLEOTIDE SEQUENCE [LARGE SCALE GENOMIC DNA]</scope>
</reference>